<organism evidence="1 2">
    <name type="scientific">Streptomyces roseochromogenus subsp. oscitans DS 12.976</name>
    <dbReference type="NCBI Taxonomy" id="1352936"/>
    <lineage>
        <taxon>Bacteria</taxon>
        <taxon>Bacillati</taxon>
        <taxon>Actinomycetota</taxon>
        <taxon>Actinomycetes</taxon>
        <taxon>Kitasatosporales</taxon>
        <taxon>Streptomycetaceae</taxon>
        <taxon>Streptomyces</taxon>
    </lineage>
</organism>
<dbReference type="PATRIC" id="fig|1352936.5.peg.107"/>
<reference evidence="1 2" key="1">
    <citation type="journal article" date="2014" name="Genome Announc.">
        <title>Draft Genome Sequence of Streptomyces roseochromogenes subsp. oscitans DS 12.976, Producer of the Aminocoumarin Antibiotic Clorobiocin.</title>
        <authorList>
            <person name="Ruckert C."/>
            <person name="Kalinowski J."/>
            <person name="Heide L."/>
            <person name="Apel A.K."/>
        </authorList>
    </citation>
    <scope>NUCLEOTIDE SEQUENCE [LARGE SCALE GENOMIC DNA]</scope>
    <source>
        <strain evidence="1 2">DS 12.976</strain>
    </source>
</reference>
<gene>
    <name evidence="1" type="ORF">M878_00425</name>
</gene>
<dbReference type="HOGENOM" id="CLU_2884147_0_0_11"/>
<proteinExistence type="predicted"/>
<accession>V6KX63</accession>
<dbReference type="EMBL" id="AWQX01000005">
    <property type="protein sequence ID" value="EST36740.1"/>
    <property type="molecule type" value="Genomic_DNA"/>
</dbReference>
<comment type="caution">
    <text evidence="1">The sequence shown here is derived from an EMBL/GenBank/DDBJ whole genome shotgun (WGS) entry which is preliminary data.</text>
</comment>
<evidence type="ECO:0000313" key="1">
    <source>
        <dbReference type="EMBL" id="EST36740.1"/>
    </source>
</evidence>
<sequence>MTHTLAFVHSEKHRWAVAADGPNDADGNCCHVQPDVATNIQWAFITLMSRRPPHNAVTCRKEM</sequence>
<name>V6KX63_STRRC</name>
<protein>
    <submittedName>
        <fullName evidence="1">Uncharacterized protein</fullName>
    </submittedName>
</protein>
<evidence type="ECO:0000313" key="2">
    <source>
        <dbReference type="Proteomes" id="UP000017984"/>
    </source>
</evidence>
<dbReference type="Proteomes" id="UP000017984">
    <property type="component" value="Chromosome"/>
</dbReference>
<dbReference type="AlphaFoldDB" id="V6KX63"/>
<keyword evidence="2" id="KW-1185">Reference proteome</keyword>